<organism evidence="1">
    <name type="scientific">Arundo donax</name>
    <name type="common">Giant reed</name>
    <name type="synonym">Donax arundinaceus</name>
    <dbReference type="NCBI Taxonomy" id="35708"/>
    <lineage>
        <taxon>Eukaryota</taxon>
        <taxon>Viridiplantae</taxon>
        <taxon>Streptophyta</taxon>
        <taxon>Embryophyta</taxon>
        <taxon>Tracheophyta</taxon>
        <taxon>Spermatophyta</taxon>
        <taxon>Magnoliopsida</taxon>
        <taxon>Liliopsida</taxon>
        <taxon>Poales</taxon>
        <taxon>Poaceae</taxon>
        <taxon>PACMAD clade</taxon>
        <taxon>Arundinoideae</taxon>
        <taxon>Arundineae</taxon>
        <taxon>Arundo</taxon>
    </lineage>
</organism>
<evidence type="ECO:0000313" key="1">
    <source>
        <dbReference type="EMBL" id="JAD50980.1"/>
    </source>
</evidence>
<reference evidence="1" key="1">
    <citation type="submission" date="2014-09" db="EMBL/GenBank/DDBJ databases">
        <authorList>
            <person name="Magalhaes I.L.F."/>
            <person name="Oliveira U."/>
            <person name="Santos F.R."/>
            <person name="Vidigal T.H.D.A."/>
            <person name="Brescovit A.D."/>
            <person name="Santos A.J."/>
        </authorList>
    </citation>
    <scope>NUCLEOTIDE SEQUENCE</scope>
    <source>
        <tissue evidence="1">Shoot tissue taken approximately 20 cm above the soil surface</tissue>
    </source>
</reference>
<protein>
    <submittedName>
        <fullName evidence="1">Uncharacterized protein</fullName>
    </submittedName>
</protein>
<dbReference type="AlphaFoldDB" id="A0A0A9APW3"/>
<reference evidence="1" key="2">
    <citation type="journal article" date="2015" name="Data Brief">
        <title>Shoot transcriptome of the giant reed, Arundo donax.</title>
        <authorList>
            <person name="Barrero R.A."/>
            <person name="Guerrero F.D."/>
            <person name="Moolhuijzen P."/>
            <person name="Goolsby J.A."/>
            <person name="Tidwell J."/>
            <person name="Bellgard S.E."/>
            <person name="Bellgard M.I."/>
        </authorList>
    </citation>
    <scope>NUCLEOTIDE SEQUENCE</scope>
    <source>
        <tissue evidence="1">Shoot tissue taken approximately 20 cm above the soil surface</tissue>
    </source>
</reference>
<proteinExistence type="predicted"/>
<dbReference type="EMBL" id="GBRH01246915">
    <property type="protein sequence ID" value="JAD50980.1"/>
    <property type="molecule type" value="Transcribed_RNA"/>
</dbReference>
<name>A0A0A9APW3_ARUDO</name>
<sequence length="26" mass="3174">MTLFRFDLRIGTMLRGRGTRRRPRPL</sequence>
<accession>A0A0A9APW3</accession>